<evidence type="ECO:0000256" key="3">
    <source>
        <dbReference type="ARBA" id="ARBA00022475"/>
    </source>
</evidence>
<proteinExistence type="inferred from homology"/>
<feature type="transmembrane region" description="Helical" evidence="7">
    <location>
        <begin position="170"/>
        <end position="186"/>
    </location>
</feature>
<feature type="transmembrane region" description="Helical" evidence="7">
    <location>
        <begin position="237"/>
        <end position="257"/>
    </location>
</feature>
<dbReference type="PANTHER" id="PTHR33452">
    <property type="entry name" value="OXIDOREDUCTASE CATD-RELATED"/>
    <property type="match status" value="1"/>
</dbReference>
<keyword evidence="4 7" id="KW-0812">Transmembrane</keyword>
<dbReference type="EMBL" id="JBHMDY010000004">
    <property type="protein sequence ID" value="MFB9260087.1"/>
    <property type="molecule type" value="Genomic_DNA"/>
</dbReference>
<keyword evidence="3" id="KW-1003">Cell membrane</keyword>
<dbReference type="Pfam" id="PF07681">
    <property type="entry name" value="DoxX"/>
    <property type="match status" value="1"/>
</dbReference>
<dbReference type="InterPro" id="IPR051907">
    <property type="entry name" value="DoxX-like_oxidoreductase"/>
</dbReference>
<evidence type="ECO:0000256" key="7">
    <source>
        <dbReference type="SAM" id="Phobius"/>
    </source>
</evidence>
<dbReference type="RefSeq" id="WP_182631021.1">
    <property type="nucleotide sequence ID" value="NZ_JAALDM010000023.1"/>
</dbReference>
<evidence type="ECO:0000256" key="5">
    <source>
        <dbReference type="ARBA" id="ARBA00022989"/>
    </source>
</evidence>
<evidence type="ECO:0000256" key="4">
    <source>
        <dbReference type="ARBA" id="ARBA00022692"/>
    </source>
</evidence>
<evidence type="ECO:0000313" key="9">
    <source>
        <dbReference type="Proteomes" id="UP001589700"/>
    </source>
</evidence>
<dbReference type="Proteomes" id="UP001589700">
    <property type="component" value="Unassembled WGS sequence"/>
</dbReference>
<comment type="subcellular location">
    <subcellularLocation>
        <location evidence="1">Cell membrane</location>
        <topology evidence="1">Multi-pass membrane protein</topology>
    </subcellularLocation>
</comment>
<dbReference type="PANTHER" id="PTHR33452:SF1">
    <property type="entry name" value="INNER MEMBRANE PROTEIN YPHA-RELATED"/>
    <property type="match status" value="1"/>
</dbReference>
<reference evidence="8 9" key="1">
    <citation type="submission" date="2024-09" db="EMBL/GenBank/DDBJ databases">
        <authorList>
            <person name="Sun Q."/>
            <person name="Mori K."/>
        </authorList>
    </citation>
    <scope>NUCLEOTIDE SEQUENCE [LARGE SCALE GENOMIC DNA]</scope>
    <source>
        <strain evidence="8 9">CCM 7659</strain>
    </source>
</reference>
<organism evidence="8 9">
    <name type="scientific">Dietzia aerolata</name>
    <dbReference type="NCBI Taxonomy" id="595984"/>
    <lineage>
        <taxon>Bacteria</taxon>
        <taxon>Bacillati</taxon>
        <taxon>Actinomycetota</taxon>
        <taxon>Actinomycetes</taxon>
        <taxon>Mycobacteriales</taxon>
        <taxon>Dietziaceae</taxon>
        <taxon>Dietzia</taxon>
    </lineage>
</organism>
<feature type="transmembrane region" description="Helical" evidence="7">
    <location>
        <begin position="101"/>
        <end position="123"/>
    </location>
</feature>
<accession>A0ABV5JQS5</accession>
<comment type="similarity">
    <text evidence="2">Belongs to the DoxX family.</text>
</comment>
<keyword evidence="5 7" id="KW-1133">Transmembrane helix</keyword>
<evidence type="ECO:0000256" key="1">
    <source>
        <dbReference type="ARBA" id="ARBA00004651"/>
    </source>
</evidence>
<evidence type="ECO:0000256" key="2">
    <source>
        <dbReference type="ARBA" id="ARBA00006679"/>
    </source>
</evidence>
<gene>
    <name evidence="8" type="ORF">ACFFVD_09745</name>
</gene>
<sequence length="275" mass="28232">MTSSKPGDDARTEIIHDVDYPLDVPAASGSSSGDAATTAFPAATSATTAFPAAGGTDYSQFAESGGYDMSTPLPFGEEPTTIAPGPRDDIGRRGTTDLGLFILRVTVGVLLTLRGLQKLFGLFNGPGIDGMTATLTEAGFEQARLLAIAGGAVELVGGIMLVVGLATPMAVAGLLGLVGLIIAITMTGSEPVPLLGETTRGLEASVLYAAALLALLFTGPGRWALDRKWGWSHRPRFSGIIWLVIVAVIVGLVWYFLNGTNPLTSSGNSAPVTAG</sequence>
<protein>
    <submittedName>
        <fullName evidence="8">DoxX family membrane protein</fullName>
    </submittedName>
</protein>
<keyword evidence="9" id="KW-1185">Reference proteome</keyword>
<feature type="transmembrane region" description="Helical" evidence="7">
    <location>
        <begin position="143"/>
        <end position="163"/>
    </location>
</feature>
<feature type="transmembrane region" description="Helical" evidence="7">
    <location>
        <begin position="206"/>
        <end position="225"/>
    </location>
</feature>
<name>A0ABV5JQS5_9ACTN</name>
<comment type="caution">
    <text evidence="8">The sequence shown here is derived from an EMBL/GenBank/DDBJ whole genome shotgun (WGS) entry which is preliminary data.</text>
</comment>
<keyword evidence="6 7" id="KW-0472">Membrane</keyword>
<evidence type="ECO:0000313" key="8">
    <source>
        <dbReference type="EMBL" id="MFB9260087.1"/>
    </source>
</evidence>
<dbReference type="InterPro" id="IPR032808">
    <property type="entry name" value="DoxX"/>
</dbReference>
<evidence type="ECO:0000256" key="6">
    <source>
        <dbReference type="ARBA" id="ARBA00023136"/>
    </source>
</evidence>